<feature type="compositionally biased region" description="Basic and acidic residues" evidence="1">
    <location>
        <begin position="140"/>
        <end position="152"/>
    </location>
</feature>
<evidence type="ECO:0000313" key="2">
    <source>
        <dbReference type="EMBL" id="KAF9330235.1"/>
    </source>
</evidence>
<dbReference type="Pfam" id="PF08238">
    <property type="entry name" value="Sel1"/>
    <property type="match status" value="3"/>
</dbReference>
<feature type="compositionally biased region" description="Low complexity" evidence="1">
    <location>
        <begin position="336"/>
        <end position="345"/>
    </location>
</feature>
<feature type="compositionally biased region" description="Polar residues" evidence="1">
    <location>
        <begin position="55"/>
        <end position="72"/>
    </location>
</feature>
<evidence type="ECO:0008006" key="4">
    <source>
        <dbReference type="Google" id="ProtNLM"/>
    </source>
</evidence>
<protein>
    <recommendedName>
        <fullName evidence="4">HCP-like protein</fullName>
    </recommendedName>
</protein>
<comment type="caution">
    <text evidence="2">The sequence shown here is derived from an EMBL/GenBank/DDBJ whole genome shotgun (WGS) entry which is preliminary data.</text>
</comment>
<dbReference type="InterPro" id="IPR011990">
    <property type="entry name" value="TPR-like_helical_dom_sf"/>
</dbReference>
<proteinExistence type="predicted"/>
<feature type="region of interest" description="Disordered" evidence="1">
    <location>
        <begin position="550"/>
        <end position="588"/>
    </location>
</feature>
<dbReference type="GO" id="GO:0010972">
    <property type="term" value="P:negative regulation of G2/M transition of mitotic cell cycle"/>
    <property type="evidence" value="ECO:0007669"/>
    <property type="project" value="TreeGrafter"/>
</dbReference>
<dbReference type="GO" id="GO:0032153">
    <property type="term" value="C:cell division site"/>
    <property type="evidence" value="ECO:0007669"/>
    <property type="project" value="TreeGrafter"/>
</dbReference>
<feature type="compositionally biased region" description="Low complexity" evidence="1">
    <location>
        <begin position="564"/>
        <end position="588"/>
    </location>
</feature>
<dbReference type="EMBL" id="JAAAUY010000412">
    <property type="protein sequence ID" value="KAF9330235.1"/>
    <property type="molecule type" value="Genomic_DNA"/>
</dbReference>
<feature type="region of interest" description="Disordered" evidence="1">
    <location>
        <begin position="119"/>
        <end position="244"/>
    </location>
</feature>
<feature type="compositionally biased region" description="Low complexity" evidence="1">
    <location>
        <begin position="630"/>
        <end position="645"/>
    </location>
</feature>
<dbReference type="PANTHER" id="PTHR43628:SF1">
    <property type="entry name" value="CHITIN SYNTHASE REGULATORY FACTOR 2-RELATED"/>
    <property type="match status" value="1"/>
</dbReference>
<sequence length="670" mass="72103">MESEDFAYPSNLASGPLHLDDEDDEDDYRDIEREDGQNTATTTTTKPTRFLPAPLNTSLSPPTQGREGSSAKTALEATPGSNHWEDQVDRGHFRANNVSTGSDLVQVTVEDLLISEEQVRTIKASNSYKKKPEAQNIQDHFQDLDPGPKEAEPQGVEPISTTSPPPSSPTSPTSPRSITITATLRGTNDSHLRKLSFETEGTPPNNQDQPKNLKTPTKPKTTATTAQSAPMALTPAQQREAEADSNIQKAIELHENNQLVEATRYFRLAAQSENPLGQLMYGLSLRHGWGCRPNPTEAIIYLQRAAEFAMGELKELSPHPRPPPPQEPQISVGTISESQQPSESSQQEHENQRQQASKSSHTNLRRMGSLDRKQATVTARKELVMALYELGMSYLKGWGVHKDKLVAFTYFKIAADLGDPDSQNETAFCYYDGIGVNKDMFQSAKYYRLAAAQGASHVGNSWIWKPKYDQYCAAEAAAAVATSSTTQPTRPRSDSDTRTSRSRGSSKSRSSSPAPIATPQYTLTGIAAGLASVTAATAGAIAPPAYSGSIRESMSSPPAPFTPPGSSLPTSSSSSSITSLPTLASTPLSPVVPNMSRFAHRNSQSVGHLPLTGADSQGSPSPLAVQTGFAPSSSSTSSSLASPPLEGRKKNRWSLWGNKSSTILVSNKAN</sequence>
<dbReference type="SMART" id="SM00671">
    <property type="entry name" value="SEL1"/>
    <property type="match status" value="3"/>
</dbReference>
<feature type="region of interest" description="Disordered" evidence="1">
    <location>
        <begin position="1"/>
        <end position="97"/>
    </location>
</feature>
<feature type="region of interest" description="Disordered" evidence="1">
    <location>
        <begin position="315"/>
        <end position="373"/>
    </location>
</feature>
<dbReference type="Gene3D" id="1.25.40.10">
    <property type="entry name" value="Tetratricopeptide repeat domain"/>
    <property type="match status" value="1"/>
</dbReference>
<feature type="region of interest" description="Disordered" evidence="1">
    <location>
        <begin position="606"/>
        <end position="653"/>
    </location>
</feature>
<feature type="compositionally biased region" description="Low complexity" evidence="1">
    <location>
        <begin position="214"/>
        <end position="226"/>
    </location>
</feature>
<feature type="compositionally biased region" description="Basic and acidic residues" evidence="1">
    <location>
        <begin position="188"/>
        <end position="197"/>
    </location>
</feature>
<accession>A0A9P5SL43</accession>
<feature type="region of interest" description="Disordered" evidence="1">
    <location>
        <begin position="482"/>
        <end position="518"/>
    </location>
</feature>
<keyword evidence="3" id="KW-1185">Reference proteome</keyword>
<evidence type="ECO:0000313" key="3">
    <source>
        <dbReference type="Proteomes" id="UP000696485"/>
    </source>
</evidence>
<feature type="compositionally biased region" description="Polar residues" evidence="1">
    <location>
        <begin position="202"/>
        <end position="212"/>
    </location>
</feature>
<dbReference type="SUPFAM" id="SSF81901">
    <property type="entry name" value="HCP-like"/>
    <property type="match status" value="1"/>
</dbReference>
<gene>
    <name evidence="2" type="ORF">BG006_006805</name>
</gene>
<dbReference type="InterPro" id="IPR052945">
    <property type="entry name" value="Mitotic_Regulator"/>
</dbReference>
<name>A0A9P5SL43_9FUNG</name>
<dbReference type="Proteomes" id="UP000696485">
    <property type="component" value="Unassembled WGS sequence"/>
</dbReference>
<feature type="compositionally biased region" description="Low complexity" evidence="1">
    <location>
        <begin position="170"/>
        <end position="183"/>
    </location>
</feature>
<feature type="compositionally biased region" description="Basic and acidic residues" evidence="1">
    <location>
        <begin position="83"/>
        <end position="92"/>
    </location>
</feature>
<dbReference type="PANTHER" id="PTHR43628">
    <property type="entry name" value="ACTIVATOR OF C KINASE PROTEIN 1-RELATED"/>
    <property type="match status" value="1"/>
</dbReference>
<reference evidence="2" key="1">
    <citation type="journal article" date="2020" name="Fungal Divers.">
        <title>Resolving the Mortierellaceae phylogeny through synthesis of multi-gene phylogenetics and phylogenomics.</title>
        <authorList>
            <person name="Vandepol N."/>
            <person name="Liber J."/>
            <person name="Desiro A."/>
            <person name="Na H."/>
            <person name="Kennedy M."/>
            <person name="Barry K."/>
            <person name="Grigoriev I.V."/>
            <person name="Miller A.N."/>
            <person name="O'Donnell K."/>
            <person name="Stajich J.E."/>
            <person name="Bonito G."/>
        </authorList>
    </citation>
    <scope>NUCLEOTIDE SEQUENCE</scope>
    <source>
        <strain evidence="2">NVP1</strain>
    </source>
</reference>
<dbReference type="InterPro" id="IPR006597">
    <property type="entry name" value="Sel1-like"/>
</dbReference>
<dbReference type="AlphaFoldDB" id="A0A9P5SL43"/>
<organism evidence="2 3">
    <name type="scientific">Podila minutissima</name>
    <dbReference type="NCBI Taxonomy" id="64525"/>
    <lineage>
        <taxon>Eukaryota</taxon>
        <taxon>Fungi</taxon>
        <taxon>Fungi incertae sedis</taxon>
        <taxon>Mucoromycota</taxon>
        <taxon>Mortierellomycotina</taxon>
        <taxon>Mortierellomycetes</taxon>
        <taxon>Mortierellales</taxon>
        <taxon>Mortierellaceae</taxon>
        <taxon>Podila</taxon>
    </lineage>
</organism>
<feature type="compositionally biased region" description="Acidic residues" evidence="1">
    <location>
        <begin position="20"/>
        <end position="29"/>
    </location>
</feature>
<feature type="compositionally biased region" description="Low complexity" evidence="1">
    <location>
        <begin position="39"/>
        <end position="48"/>
    </location>
</feature>
<evidence type="ECO:0000256" key="1">
    <source>
        <dbReference type="SAM" id="MobiDB-lite"/>
    </source>
</evidence>